<dbReference type="EMBL" id="BPFB01000068">
    <property type="protein sequence ID" value="GIU02591.1"/>
    <property type="molecule type" value="Genomic_DNA"/>
</dbReference>
<protein>
    <submittedName>
        <fullName evidence="2">N-acetyltransferase GCN5</fullName>
    </submittedName>
</protein>
<evidence type="ECO:0000259" key="1">
    <source>
        <dbReference type="PROSITE" id="PS51186"/>
    </source>
</evidence>
<dbReference type="InterPro" id="IPR016181">
    <property type="entry name" value="Acyl_CoA_acyltransferase"/>
</dbReference>
<dbReference type="Proteomes" id="UP000761574">
    <property type="component" value="Unassembled WGS sequence"/>
</dbReference>
<accession>A0ABQ4NTY4</accession>
<feature type="domain" description="N-acetyltransferase" evidence="1">
    <location>
        <begin position="28"/>
        <end position="214"/>
    </location>
</feature>
<sequence length="216" mass="24348">MNNKASEPAHNDYKAVYLTAEDLRIAASILYNAYHDDAFFIAALHQGNKAQYEQKLRGAIREELHSLWQEEQALIGLFDDQRLIGLACIVTQQVPLGEARYWHWRLKMLISTGWHSTQALMNKEASILELLPSTHCGILQFIALTPIEQNKGLGARLIQAVVSWCDEQPELDGIGVFVTEDKHAHLFAKLGFAAIESLIIDDVEGELLFYRSAESE</sequence>
<dbReference type="Gene3D" id="3.40.630.30">
    <property type="match status" value="1"/>
</dbReference>
<proteinExistence type="predicted"/>
<comment type="caution">
    <text evidence="2">The sequence shown here is derived from an EMBL/GenBank/DDBJ whole genome shotgun (WGS) entry which is preliminary data.</text>
</comment>
<name>A0ABQ4NTY4_9GAMM</name>
<dbReference type="InterPro" id="IPR000182">
    <property type="entry name" value="GNAT_dom"/>
</dbReference>
<evidence type="ECO:0000313" key="2">
    <source>
        <dbReference type="EMBL" id="GIU02591.1"/>
    </source>
</evidence>
<dbReference type="SUPFAM" id="SSF55729">
    <property type="entry name" value="Acyl-CoA N-acyltransferases (Nat)"/>
    <property type="match status" value="1"/>
</dbReference>
<evidence type="ECO:0000313" key="3">
    <source>
        <dbReference type="Proteomes" id="UP000761574"/>
    </source>
</evidence>
<dbReference type="PROSITE" id="PS51186">
    <property type="entry name" value="GNAT"/>
    <property type="match status" value="1"/>
</dbReference>
<keyword evidence="3" id="KW-1185">Reference proteome</keyword>
<dbReference type="RefSeq" id="WP_119977800.1">
    <property type="nucleotide sequence ID" value="NZ_BPFB01000068.1"/>
</dbReference>
<gene>
    <name evidence="2" type="ORF">TUM4630_34550</name>
</gene>
<reference evidence="2 3" key="1">
    <citation type="submission" date="2021-05" db="EMBL/GenBank/DDBJ databases">
        <title>Molecular characterization for Shewanella algae harboring chromosomal blaOXA-55-like strains isolated from clinical and environment sample.</title>
        <authorList>
            <person name="Ohama Y."/>
            <person name="Aoki K."/>
            <person name="Harada S."/>
            <person name="Moriya K."/>
            <person name="Ishii Y."/>
            <person name="Tateda K."/>
        </authorList>
    </citation>
    <scope>NUCLEOTIDE SEQUENCE [LARGE SCALE GENOMIC DNA]</scope>
    <source>
        <strain evidence="2 3">LMG 23746</strain>
    </source>
</reference>
<dbReference type="Pfam" id="PF00583">
    <property type="entry name" value="Acetyltransf_1"/>
    <property type="match status" value="1"/>
</dbReference>
<organism evidence="2 3">
    <name type="scientific">Shewanella algidipiscicola</name>
    <dbReference type="NCBI Taxonomy" id="614070"/>
    <lineage>
        <taxon>Bacteria</taxon>
        <taxon>Pseudomonadati</taxon>
        <taxon>Pseudomonadota</taxon>
        <taxon>Gammaproteobacteria</taxon>
        <taxon>Alteromonadales</taxon>
        <taxon>Shewanellaceae</taxon>
        <taxon>Shewanella</taxon>
    </lineage>
</organism>